<name>A0A364K488_9BACL</name>
<reference evidence="6 7" key="1">
    <citation type="submission" date="2018-06" db="EMBL/GenBank/DDBJ databases">
        <title>Thermoflavimicrobium daqus sp. nov., a thermophilic microbe isolated from Moutai-flavour Daqu.</title>
        <authorList>
            <person name="Wang X."/>
            <person name="Zhou H."/>
        </authorList>
    </citation>
    <scope>NUCLEOTIDE SEQUENCE [LARGE SCALE GENOMIC DNA]</scope>
    <source>
        <strain evidence="6 7">FBKL4.011</strain>
    </source>
</reference>
<dbReference type="PANTHER" id="PTHR30204">
    <property type="entry name" value="REDOX-CYCLING DRUG-SENSING TRANSCRIPTIONAL ACTIVATOR SOXR"/>
    <property type="match status" value="1"/>
</dbReference>
<keyword evidence="4" id="KW-0804">Transcription</keyword>
<dbReference type="Pfam" id="PF13411">
    <property type="entry name" value="MerR_1"/>
    <property type="match status" value="1"/>
</dbReference>
<evidence type="ECO:0000256" key="1">
    <source>
        <dbReference type="ARBA" id="ARBA00022491"/>
    </source>
</evidence>
<protein>
    <submittedName>
        <fullName evidence="6">Transcriptional regulator</fullName>
    </submittedName>
</protein>
<keyword evidence="3" id="KW-0238">DNA-binding</keyword>
<reference evidence="6 7" key="2">
    <citation type="submission" date="2018-06" db="EMBL/GenBank/DDBJ databases">
        <authorList>
            <person name="Zhirakovskaya E."/>
        </authorList>
    </citation>
    <scope>NUCLEOTIDE SEQUENCE [LARGE SCALE GENOMIC DNA]</scope>
    <source>
        <strain evidence="6 7">FBKL4.011</strain>
    </source>
</reference>
<comment type="caution">
    <text evidence="6">The sequence shown here is derived from an EMBL/GenBank/DDBJ whole genome shotgun (WGS) entry which is preliminary data.</text>
</comment>
<organism evidence="6 7">
    <name type="scientific">Thermoflavimicrobium daqui</name>
    <dbReference type="NCBI Taxonomy" id="2137476"/>
    <lineage>
        <taxon>Bacteria</taxon>
        <taxon>Bacillati</taxon>
        <taxon>Bacillota</taxon>
        <taxon>Bacilli</taxon>
        <taxon>Bacillales</taxon>
        <taxon>Thermoactinomycetaceae</taxon>
        <taxon>Thermoflavimicrobium</taxon>
    </lineage>
</organism>
<evidence type="ECO:0000256" key="2">
    <source>
        <dbReference type="ARBA" id="ARBA00023015"/>
    </source>
</evidence>
<dbReference type="Gene3D" id="1.10.1660.10">
    <property type="match status" value="2"/>
</dbReference>
<dbReference type="AlphaFoldDB" id="A0A364K488"/>
<dbReference type="SMART" id="SM00422">
    <property type="entry name" value="HTH_MERR"/>
    <property type="match status" value="2"/>
</dbReference>
<dbReference type="Proteomes" id="UP000251213">
    <property type="component" value="Unassembled WGS sequence"/>
</dbReference>
<keyword evidence="7" id="KW-1185">Reference proteome</keyword>
<dbReference type="RefSeq" id="WP_113659176.1">
    <property type="nucleotide sequence ID" value="NZ_KZ845667.1"/>
</dbReference>
<evidence type="ECO:0000313" key="7">
    <source>
        <dbReference type="Proteomes" id="UP000251213"/>
    </source>
</evidence>
<proteinExistence type="predicted"/>
<accession>A0A364K488</accession>
<gene>
    <name evidence="6" type="ORF">DL897_10895</name>
</gene>
<keyword evidence="2" id="KW-0805">Transcription regulation</keyword>
<feature type="domain" description="HTH merR-type" evidence="5">
    <location>
        <begin position="120"/>
        <end position="189"/>
    </location>
</feature>
<dbReference type="GO" id="GO:0003677">
    <property type="term" value="F:DNA binding"/>
    <property type="evidence" value="ECO:0007669"/>
    <property type="project" value="UniProtKB-KW"/>
</dbReference>
<evidence type="ECO:0000259" key="5">
    <source>
        <dbReference type="PROSITE" id="PS50937"/>
    </source>
</evidence>
<dbReference type="OrthoDB" id="122388at2"/>
<dbReference type="GO" id="GO:0003700">
    <property type="term" value="F:DNA-binding transcription factor activity"/>
    <property type="evidence" value="ECO:0007669"/>
    <property type="project" value="InterPro"/>
</dbReference>
<dbReference type="Pfam" id="PF00376">
    <property type="entry name" value="MerR"/>
    <property type="match status" value="1"/>
</dbReference>
<dbReference type="InterPro" id="IPR047057">
    <property type="entry name" value="MerR_fam"/>
</dbReference>
<dbReference type="SUPFAM" id="SSF46955">
    <property type="entry name" value="Putative DNA-binding domain"/>
    <property type="match status" value="2"/>
</dbReference>
<dbReference type="PROSITE" id="PS50937">
    <property type="entry name" value="HTH_MERR_2"/>
    <property type="match status" value="2"/>
</dbReference>
<sequence length="237" mass="28094">MKIRPIDIARKLRVSTSALRHYESWGIVPPAPREPNGYRIYTKEHMAYFECIRAMIPGFGMDITKKVMLKIKEKAMDDALWLVNEQQARLHQDKRMAEKTIRVLETEELDKWDSRRKRKWMTIGEVSFETGVPRSAIRHWEKEGLITLPRDQENGYRKFNRAQVRQILMIRTLRSAGHPLEVIRHVMKELDHNHIENARRIARESLAYLNHLNRSQIRGVHYLYQLCQVVGLFQNGK</sequence>
<evidence type="ECO:0000256" key="4">
    <source>
        <dbReference type="ARBA" id="ARBA00023163"/>
    </source>
</evidence>
<dbReference type="InterPro" id="IPR009061">
    <property type="entry name" value="DNA-bd_dom_put_sf"/>
</dbReference>
<evidence type="ECO:0000313" key="6">
    <source>
        <dbReference type="EMBL" id="RAL24183.1"/>
    </source>
</evidence>
<evidence type="ECO:0000256" key="3">
    <source>
        <dbReference type="ARBA" id="ARBA00023125"/>
    </source>
</evidence>
<feature type="domain" description="HTH merR-type" evidence="5">
    <location>
        <begin position="1"/>
        <end position="56"/>
    </location>
</feature>
<dbReference type="PANTHER" id="PTHR30204:SF69">
    <property type="entry name" value="MERR-FAMILY TRANSCRIPTIONAL REGULATOR"/>
    <property type="match status" value="1"/>
</dbReference>
<dbReference type="InterPro" id="IPR000551">
    <property type="entry name" value="MerR-type_HTH_dom"/>
</dbReference>
<dbReference type="PRINTS" id="PR00040">
    <property type="entry name" value="HTHMERR"/>
</dbReference>
<dbReference type="EMBL" id="QJKK01000005">
    <property type="protein sequence ID" value="RAL24183.1"/>
    <property type="molecule type" value="Genomic_DNA"/>
</dbReference>
<keyword evidence="1" id="KW-0678">Repressor</keyword>